<evidence type="ECO:0000313" key="1">
    <source>
        <dbReference type="EMBL" id="KAJ1132705.1"/>
    </source>
</evidence>
<evidence type="ECO:0000313" key="2">
    <source>
        <dbReference type="Proteomes" id="UP001066276"/>
    </source>
</evidence>
<accession>A0AAV7PXF3</accession>
<dbReference type="Proteomes" id="UP001066276">
    <property type="component" value="Chromosome 7"/>
</dbReference>
<reference evidence="1" key="1">
    <citation type="journal article" date="2022" name="bioRxiv">
        <title>Sequencing and chromosome-scale assembly of the giantPleurodeles waltlgenome.</title>
        <authorList>
            <person name="Brown T."/>
            <person name="Elewa A."/>
            <person name="Iarovenko S."/>
            <person name="Subramanian E."/>
            <person name="Araus A.J."/>
            <person name="Petzold A."/>
            <person name="Susuki M."/>
            <person name="Suzuki K.-i.T."/>
            <person name="Hayashi T."/>
            <person name="Toyoda A."/>
            <person name="Oliveira C."/>
            <person name="Osipova E."/>
            <person name="Leigh N.D."/>
            <person name="Simon A."/>
            <person name="Yun M.H."/>
        </authorList>
    </citation>
    <scope>NUCLEOTIDE SEQUENCE</scope>
    <source>
        <strain evidence="1">20211129_DDA</strain>
        <tissue evidence="1">Liver</tissue>
    </source>
</reference>
<comment type="caution">
    <text evidence="1">The sequence shown here is derived from an EMBL/GenBank/DDBJ whole genome shotgun (WGS) entry which is preliminary data.</text>
</comment>
<organism evidence="1 2">
    <name type="scientific">Pleurodeles waltl</name>
    <name type="common">Iberian ribbed newt</name>
    <dbReference type="NCBI Taxonomy" id="8319"/>
    <lineage>
        <taxon>Eukaryota</taxon>
        <taxon>Metazoa</taxon>
        <taxon>Chordata</taxon>
        <taxon>Craniata</taxon>
        <taxon>Vertebrata</taxon>
        <taxon>Euteleostomi</taxon>
        <taxon>Amphibia</taxon>
        <taxon>Batrachia</taxon>
        <taxon>Caudata</taxon>
        <taxon>Salamandroidea</taxon>
        <taxon>Salamandridae</taxon>
        <taxon>Pleurodelinae</taxon>
        <taxon>Pleurodeles</taxon>
    </lineage>
</organism>
<gene>
    <name evidence="1" type="ORF">NDU88_011008</name>
</gene>
<proteinExistence type="predicted"/>
<dbReference type="AlphaFoldDB" id="A0AAV7PXF3"/>
<dbReference type="EMBL" id="JANPWB010000011">
    <property type="protein sequence ID" value="KAJ1132705.1"/>
    <property type="molecule type" value="Genomic_DNA"/>
</dbReference>
<name>A0AAV7PXF3_PLEWA</name>
<protein>
    <submittedName>
        <fullName evidence="1">Uncharacterized protein</fullName>
    </submittedName>
</protein>
<keyword evidence="2" id="KW-1185">Reference proteome</keyword>
<sequence length="75" mass="8930">MCPKRECDTMLQVQDESGLILKEPGQVMECFRRHYTDLYSSHLEYREKVVMDYLTHITVKRRTVENRALLQPEGN</sequence>